<dbReference type="STRING" id="4155.A0A022RXQ9"/>
<keyword evidence="3" id="KW-0863">Zinc-finger</keyword>
<feature type="compositionally biased region" description="Basic and acidic residues" evidence="4">
    <location>
        <begin position="683"/>
        <end position="696"/>
    </location>
</feature>
<dbReference type="EMBL" id="KI630210">
    <property type="protein sequence ID" value="EYU44781.1"/>
    <property type="molecule type" value="Genomic_DNA"/>
</dbReference>
<feature type="region of interest" description="Disordered" evidence="4">
    <location>
        <begin position="108"/>
        <end position="138"/>
    </location>
</feature>
<gene>
    <name evidence="7" type="ORF">MIMGU_mgv1a001071mg</name>
</gene>
<keyword evidence="3" id="KW-0479">Metal-binding</keyword>
<feature type="compositionally biased region" description="Polar residues" evidence="4">
    <location>
        <begin position="887"/>
        <end position="896"/>
    </location>
</feature>
<dbReference type="FunFam" id="3.30.70.330:FF:000719">
    <property type="entry name" value="Predicted protein"/>
    <property type="match status" value="1"/>
</dbReference>
<organism evidence="7 8">
    <name type="scientific">Erythranthe guttata</name>
    <name type="common">Yellow monkey flower</name>
    <name type="synonym">Mimulus guttatus</name>
    <dbReference type="NCBI Taxonomy" id="4155"/>
    <lineage>
        <taxon>Eukaryota</taxon>
        <taxon>Viridiplantae</taxon>
        <taxon>Streptophyta</taxon>
        <taxon>Embryophyta</taxon>
        <taxon>Tracheophyta</taxon>
        <taxon>Spermatophyta</taxon>
        <taxon>Magnoliopsida</taxon>
        <taxon>eudicotyledons</taxon>
        <taxon>Gunneridae</taxon>
        <taxon>Pentapetalae</taxon>
        <taxon>asterids</taxon>
        <taxon>lamiids</taxon>
        <taxon>Lamiales</taxon>
        <taxon>Phrymaceae</taxon>
        <taxon>Erythranthe</taxon>
    </lineage>
</organism>
<dbReference type="SMART" id="SM00360">
    <property type="entry name" value="RRM"/>
    <property type="match status" value="1"/>
</dbReference>
<dbReference type="OrthoDB" id="443401at2759"/>
<dbReference type="OMA" id="NESYDEM"/>
<feature type="domain" description="C3H1-type" evidence="6">
    <location>
        <begin position="222"/>
        <end position="250"/>
    </location>
</feature>
<protein>
    <recommendedName>
        <fullName evidence="9">C3H1-type domain-containing protein</fullName>
    </recommendedName>
</protein>
<keyword evidence="1 2" id="KW-0694">RNA-binding</keyword>
<dbReference type="PROSITE" id="PS50103">
    <property type="entry name" value="ZF_C3H1"/>
    <property type="match status" value="1"/>
</dbReference>
<evidence type="ECO:0008006" key="9">
    <source>
        <dbReference type="Google" id="ProtNLM"/>
    </source>
</evidence>
<dbReference type="eggNOG" id="KOG2135">
    <property type="taxonomic scope" value="Eukaryota"/>
</dbReference>
<dbReference type="SUPFAM" id="SSF54928">
    <property type="entry name" value="RNA-binding domain, RBD"/>
    <property type="match status" value="2"/>
</dbReference>
<evidence type="ECO:0000313" key="7">
    <source>
        <dbReference type="EMBL" id="EYU44781.1"/>
    </source>
</evidence>
<accession>A0A022RXQ9</accession>
<dbReference type="InterPro" id="IPR045137">
    <property type="entry name" value="RBM26/27"/>
</dbReference>
<evidence type="ECO:0000256" key="2">
    <source>
        <dbReference type="PROSITE-ProRule" id="PRU00176"/>
    </source>
</evidence>
<dbReference type="GO" id="GO:0003723">
    <property type="term" value="F:RNA binding"/>
    <property type="evidence" value="ECO:0000318"/>
    <property type="project" value="GO_Central"/>
</dbReference>
<feature type="region of interest" description="Disordered" evidence="4">
    <location>
        <begin position="653"/>
        <end position="733"/>
    </location>
</feature>
<feature type="region of interest" description="Disordered" evidence="4">
    <location>
        <begin position="403"/>
        <end position="438"/>
    </location>
</feature>
<feature type="region of interest" description="Disordered" evidence="4">
    <location>
        <begin position="560"/>
        <end position="600"/>
    </location>
</feature>
<dbReference type="InterPro" id="IPR000504">
    <property type="entry name" value="RRM_dom"/>
</dbReference>
<dbReference type="GO" id="GO:0005634">
    <property type="term" value="C:nucleus"/>
    <property type="evidence" value="ECO:0000318"/>
    <property type="project" value="GO_Central"/>
</dbReference>
<dbReference type="InterPro" id="IPR000571">
    <property type="entry name" value="Znf_CCCH"/>
</dbReference>
<dbReference type="GO" id="GO:0008270">
    <property type="term" value="F:zinc ion binding"/>
    <property type="evidence" value="ECO:0007669"/>
    <property type="project" value="UniProtKB-KW"/>
</dbReference>
<proteinExistence type="predicted"/>
<sequence length="896" mass="97712">MELKVSPEKPGFSSSDLASDPEDKAISEGEDEDDDRNHKHRRREALSQSLGADQGLTRPYRKRNRPFENGYPYKEVDPQSGETWNSYNNASDRDFPSRFEKRHSNQASFSMPHNEFNPRLGGNQTLSGQIGPVRGRGREPFPWGIHDSRLGLVDVSSHIVQHGPLPPALFAGRGLPSISNAQTSWNAFGLVPGLPNGRLDSLHPLGLQGALRPAINPPMNIGIQRQRCRDFEERGFCLRGDMCPMEHGVNRIVIEDVQSLSQFNLPVSLSGSQLLGTSSGQGALPVNSKAFHAKSSRLGMTEDGFGLAGGVVGGSMVGASDVYDPDQPLWGNSGPETSAAVRALNQSNAHDTESFLEMDLSDQQNMAPIEGFNDERSLRNATNIGSQSSSVWGRIGSSKRSLGVKEKNDTVGTSSSYLDRNSKSEKELSAGLSDVPHQGKWTNVDGNGLLVKNHSDPVHSIRKQTPQALRTLCVSSIPVKDNKREALLSHFQKFGQVIDIHIPANSERAFVQFSRREEAEAAKKAPDAVMGNRFIKLWWANRDNIPDDGMSGTANVPITRRGTANNPAISHPFVLDKGKGSPHPASGKDGNGHPSVSQQSVYDHSKLVVANGPKAPPLQQKKLENLELLKEELRKKQEMLDQKRNEFRRQLDKLEKQAVGPNDVTASDLTPKKLKGETPSNHAKAETPKSLPRDNMKNANAISTEHTSNSNPTMKVQEPSKPSLHPPTSVGPPPLTVNRFKLDNRPTAFRIIPPLPAGLENVAALEEHFSTYGDISSVELEESELQGTSNASASSDTSSARVCFTTRRFAEKAFLHGKSWQGHKLQFMWLTSNNEGARPVNVSVASKISSNATTNVKPVGEDATIAKNQKKSSLETGEPVEADADSESISTEKQLS</sequence>
<dbReference type="Pfam" id="PF00076">
    <property type="entry name" value="RRM_1"/>
    <property type="match status" value="1"/>
</dbReference>
<name>A0A022RXQ9_ERYGU</name>
<dbReference type="AlphaFoldDB" id="A0A022RXQ9"/>
<evidence type="ECO:0000256" key="4">
    <source>
        <dbReference type="SAM" id="MobiDB-lite"/>
    </source>
</evidence>
<evidence type="ECO:0000256" key="3">
    <source>
        <dbReference type="PROSITE-ProRule" id="PRU00723"/>
    </source>
</evidence>
<keyword evidence="8" id="KW-1185">Reference proteome</keyword>
<dbReference type="PROSITE" id="PS50102">
    <property type="entry name" value="RRM"/>
    <property type="match status" value="1"/>
</dbReference>
<reference evidence="7 8" key="1">
    <citation type="journal article" date="2013" name="Proc. Natl. Acad. Sci. U.S.A.">
        <title>Fine-scale variation in meiotic recombination in Mimulus inferred from population shotgun sequencing.</title>
        <authorList>
            <person name="Hellsten U."/>
            <person name="Wright K.M."/>
            <person name="Jenkins J."/>
            <person name="Shu S."/>
            <person name="Yuan Y."/>
            <person name="Wessler S.R."/>
            <person name="Schmutz J."/>
            <person name="Willis J.H."/>
            <person name="Rokhsar D.S."/>
        </authorList>
    </citation>
    <scope>NUCLEOTIDE SEQUENCE [LARGE SCALE GENOMIC DNA]</scope>
    <source>
        <strain evidence="8">cv. DUN x IM62</strain>
    </source>
</reference>
<evidence type="ECO:0000259" key="6">
    <source>
        <dbReference type="PROSITE" id="PS50103"/>
    </source>
</evidence>
<dbReference type="PANTHER" id="PTHR14398">
    <property type="entry name" value="RNA RECOGNITION RRM/RNP DOMAIN"/>
    <property type="match status" value="1"/>
</dbReference>
<feature type="region of interest" description="Disordered" evidence="4">
    <location>
        <begin position="1"/>
        <end position="89"/>
    </location>
</feature>
<feature type="compositionally biased region" description="Polar residues" evidence="4">
    <location>
        <begin position="410"/>
        <end position="419"/>
    </location>
</feature>
<dbReference type="Gene3D" id="3.30.70.330">
    <property type="match status" value="2"/>
</dbReference>
<evidence type="ECO:0000313" key="8">
    <source>
        <dbReference type="Proteomes" id="UP000030748"/>
    </source>
</evidence>
<evidence type="ECO:0000259" key="5">
    <source>
        <dbReference type="PROSITE" id="PS50102"/>
    </source>
</evidence>
<dbReference type="PhylomeDB" id="A0A022RXQ9"/>
<dbReference type="Proteomes" id="UP000030748">
    <property type="component" value="Unassembled WGS sequence"/>
</dbReference>
<evidence type="ECO:0000256" key="1">
    <source>
        <dbReference type="ARBA" id="ARBA00022884"/>
    </source>
</evidence>
<keyword evidence="3" id="KW-0862">Zinc</keyword>
<feature type="region of interest" description="Disordered" evidence="4">
    <location>
        <begin position="858"/>
        <end position="896"/>
    </location>
</feature>
<dbReference type="InterPro" id="IPR035979">
    <property type="entry name" value="RBD_domain_sf"/>
</dbReference>
<dbReference type="CDD" id="cd12257">
    <property type="entry name" value="RRM1_RBM26_like"/>
    <property type="match status" value="1"/>
</dbReference>
<dbReference type="PANTHER" id="PTHR14398:SF0">
    <property type="entry name" value="ZINC FINGER PROTEIN SWM"/>
    <property type="match status" value="1"/>
</dbReference>
<dbReference type="KEGG" id="egt:105969582"/>
<feature type="domain" description="RRM" evidence="5">
    <location>
        <begin position="470"/>
        <end position="542"/>
    </location>
</feature>
<feature type="compositionally biased region" description="Polar residues" evidence="4">
    <location>
        <begin position="697"/>
        <end position="714"/>
    </location>
</feature>
<feature type="compositionally biased region" description="Polar residues" evidence="4">
    <location>
        <begin position="80"/>
        <end position="89"/>
    </location>
</feature>
<dbReference type="SMART" id="SM00356">
    <property type="entry name" value="ZnF_C3H1"/>
    <property type="match status" value="1"/>
</dbReference>
<feature type="zinc finger region" description="C3H1-type" evidence="3">
    <location>
        <begin position="222"/>
        <end position="250"/>
    </location>
</feature>
<dbReference type="InterPro" id="IPR012677">
    <property type="entry name" value="Nucleotide-bd_a/b_plait_sf"/>
</dbReference>